<keyword evidence="7" id="KW-0732">Signal</keyword>
<dbReference type="InterPro" id="IPR000774">
    <property type="entry name" value="PPIase_FKBP_N"/>
</dbReference>
<proteinExistence type="inferred from homology"/>
<keyword evidence="10" id="KW-1185">Reference proteome</keyword>
<evidence type="ECO:0000313" key="9">
    <source>
        <dbReference type="EMBL" id="SSY79711.1"/>
    </source>
</evidence>
<evidence type="ECO:0000256" key="2">
    <source>
        <dbReference type="ARBA" id="ARBA00006577"/>
    </source>
</evidence>
<evidence type="ECO:0000256" key="5">
    <source>
        <dbReference type="PROSITE-ProRule" id="PRU00277"/>
    </source>
</evidence>
<feature type="domain" description="PPIase FKBP-type" evidence="8">
    <location>
        <begin position="143"/>
        <end position="229"/>
    </location>
</feature>
<organism evidence="9 10">
    <name type="scientific">Alysiella crassa</name>
    <dbReference type="NCBI Taxonomy" id="153491"/>
    <lineage>
        <taxon>Bacteria</taxon>
        <taxon>Pseudomonadati</taxon>
        <taxon>Pseudomonadota</taxon>
        <taxon>Betaproteobacteria</taxon>
        <taxon>Neisseriales</taxon>
        <taxon>Neisseriaceae</taxon>
        <taxon>Alysiella</taxon>
    </lineage>
</organism>
<evidence type="ECO:0000256" key="1">
    <source>
        <dbReference type="ARBA" id="ARBA00000971"/>
    </source>
</evidence>
<reference evidence="9 10" key="1">
    <citation type="submission" date="2018-06" db="EMBL/GenBank/DDBJ databases">
        <authorList>
            <consortium name="Pathogen Informatics"/>
            <person name="Doyle S."/>
        </authorList>
    </citation>
    <scope>NUCLEOTIDE SEQUENCE [LARGE SCALE GENOMIC DNA]</scope>
    <source>
        <strain evidence="9 10">NCTC10283</strain>
    </source>
</reference>
<dbReference type="STRING" id="1120980.GCA_000745955_00449"/>
<dbReference type="PANTHER" id="PTHR43811">
    <property type="entry name" value="FKBP-TYPE PEPTIDYL-PROLYL CIS-TRANS ISOMERASE FKPA"/>
    <property type="match status" value="1"/>
</dbReference>
<dbReference type="GO" id="GO:0003755">
    <property type="term" value="F:peptidyl-prolyl cis-trans isomerase activity"/>
    <property type="evidence" value="ECO:0007669"/>
    <property type="project" value="UniProtKB-UniRule"/>
</dbReference>
<feature type="signal peptide" evidence="7">
    <location>
        <begin position="1"/>
        <end position="19"/>
    </location>
</feature>
<dbReference type="Gene3D" id="1.10.287.460">
    <property type="entry name" value="Peptidyl-prolyl cis-trans isomerase, FKBP-type, N-terminal domain"/>
    <property type="match status" value="1"/>
</dbReference>
<feature type="chain" id="PRO_5016681886" description="Peptidyl-prolyl cis-trans isomerase" evidence="7">
    <location>
        <begin position="20"/>
        <end position="244"/>
    </location>
</feature>
<evidence type="ECO:0000256" key="4">
    <source>
        <dbReference type="ARBA" id="ARBA00023235"/>
    </source>
</evidence>
<dbReference type="Pfam" id="PF00254">
    <property type="entry name" value="FKBP_C"/>
    <property type="match status" value="1"/>
</dbReference>
<dbReference type="GO" id="GO:0006457">
    <property type="term" value="P:protein folding"/>
    <property type="evidence" value="ECO:0007669"/>
    <property type="project" value="InterPro"/>
</dbReference>
<evidence type="ECO:0000256" key="7">
    <source>
        <dbReference type="SAM" id="SignalP"/>
    </source>
</evidence>
<comment type="similarity">
    <text evidence="2 6">Belongs to the FKBP-type PPIase family.</text>
</comment>
<keyword evidence="3 5" id="KW-0697">Rotamase</keyword>
<evidence type="ECO:0000256" key="6">
    <source>
        <dbReference type="RuleBase" id="RU003915"/>
    </source>
</evidence>
<keyword evidence="4 5" id="KW-0413">Isomerase</keyword>
<gene>
    <name evidence="9" type="ORF">NCTC10283_01455</name>
</gene>
<accession>A0A376BS83</accession>
<dbReference type="EC" id="5.2.1.8" evidence="6"/>
<dbReference type="AlphaFoldDB" id="A0A376BS83"/>
<evidence type="ECO:0000259" key="8">
    <source>
        <dbReference type="PROSITE" id="PS50059"/>
    </source>
</evidence>
<dbReference type="SUPFAM" id="SSF54534">
    <property type="entry name" value="FKBP-like"/>
    <property type="match status" value="1"/>
</dbReference>
<dbReference type="InterPro" id="IPR046357">
    <property type="entry name" value="PPIase_dom_sf"/>
</dbReference>
<evidence type="ECO:0000256" key="3">
    <source>
        <dbReference type="ARBA" id="ARBA00023110"/>
    </source>
</evidence>
<name>A0A376BS83_9NEIS</name>
<dbReference type="InterPro" id="IPR036944">
    <property type="entry name" value="PPIase_FKBP_N_sf"/>
</dbReference>
<dbReference type="PANTHER" id="PTHR43811:SF19">
    <property type="entry name" value="39 KDA FK506-BINDING NUCLEAR PROTEIN"/>
    <property type="match status" value="1"/>
</dbReference>
<dbReference type="OrthoDB" id="280278at2"/>
<dbReference type="PROSITE" id="PS50059">
    <property type="entry name" value="FKBP_PPIASE"/>
    <property type="match status" value="1"/>
</dbReference>
<evidence type="ECO:0000313" key="10">
    <source>
        <dbReference type="Proteomes" id="UP000254209"/>
    </source>
</evidence>
<dbReference type="Gene3D" id="3.10.50.40">
    <property type="match status" value="1"/>
</dbReference>
<dbReference type="EMBL" id="UFSO01000003">
    <property type="protein sequence ID" value="SSY79711.1"/>
    <property type="molecule type" value="Genomic_DNA"/>
</dbReference>
<dbReference type="RefSeq" id="WP_034291278.1">
    <property type="nucleotide sequence ID" value="NZ_CP091519.2"/>
</dbReference>
<dbReference type="Pfam" id="PF01346">
    <property type="entry name" value="FKBP_N"/>
    <property type="match status" value="1"/>
</dbReference>
<dbReference type="Proteomes" id="UP000254209">
    <property type="component" value="Unassembled WGS sequence"/>
</dbReference>
<protein>
    <recommendedName>
        <fullName evidence="6">Peptidyl-prolyl cis-trans isomerase</fullName>
        <ecNumber evidence="6">5.2.1.8</ecNumber>
    </recommendedName>
</protein>
<sequence>MKKTFLAMILAAASGLAFADDDVKLSEQQQKDLSYLMGYEAANMVNKLPMQAIMQWDKQEIWQGLQDALDNKAARVNKKQHRQLLLEIERKLDTYHHHIAQENLTKGEQFLAQNKTQADIHTTASGLQYRVDKAGSGARVKLGDTVSVFYTGKLWNGTVFAQVNEQPFTHELTPESMIAGWVEGLQLMQKGGEYTLFIPANLAFGESSVGAYIKPNSMLIFEIKVADIQATPSKKKTSPKAKRK</sequence>
<dbReference type="InterPro" id="IPR001179">
    <property type="entry name" value="PPIase_FKBP_dom"/>
</dbReference>
<comment type="catalytic activity">
    <reaction evidence="1 5 6">
        <text>[protein]-peptidylproline (omega=180) = [protein]-peptidylproline (omega=0)</text>
        <dbReference type="Rhea" id="RHEA:16237"/>
        <dbReference type="Rhea" id="RHEA-COMP:10747"/>
        <dbReference type="Rhea" id="RHEA-COMP:10748"/>
        <dbReference type="ChEBI" id="CHEBI:83833"/>
        <dbReference type="ChEBI" id="CHEBI:83834"/>
        <dbReference type="EC" id="5.2.1.8"/>
    </reaction>
</comment>